<keyword evidence="3" id="KW-1185">Reference proteome</keyword>
<reference evidence="2 3" key="1">
    <citation type="submission" date="2023-07" db="EMBL/GenBank/DDBJ databases">
        <title>Functional and genomic diversity of the sorghum phyllosphere microbiome.</title>
        <authorList>
            <person name="Shade A."/>
        </authorList>
    </citation>
    <scope>NUCLEOTIDE SEQUENCE [LARGE SCALE GENOMIC DNA]</scope>
    <source>
        <strain evidence="2 3">SORGH_AS_0892</strain>
    </source>
</reference>
<dbReference type="RefSeq" id="WP_307187370.1">
    <property type="nucleotide sequence ID" value="NZ_JAUTBA010000001.1"/>
</dbReference>
<feature type="chain" id="PRO_5045846198" description="Lumazine-binding" evidence="1">
    <location>
        <begin position="23"/>
        <end position="148"/>
    </location>
</feature>
<dbReference type="Pfam" id="PF12893">
    <property type="entry name" value="Lumazine_bd_2"/>
    <property type="match status" value="1"/>
</dbReference>
<evidence type="ECO:0008006" key="4">
    <source>
        <dbReference type="Google" id="ProtNLM"/>
    </source>
</evidence>
<dbReference type="InterPro" id="IPR039437">
    <property type="entry name" value="FrzH/put_lumazine-bd"/>
</dbReference>
<evidence type="ECO:0000256" key="1">
    <source>
        <dbReference type="SAM" id="SignalP"/>
    </source>
</evidence>
<dbReference type="Proteomes" id="UP001244640">
    <property type="component" value="Unassembled WGS sequence"/>
</dbReference>
<proteinExistence type="predicted"/>
<accession>A0ABU0UAW2</accession>
<comment type="caution">
    <text evidence="2">The sequence shown here is derived from an EMBL/GenBank/DDBJ whole genome shotgun (WGS) entry which is preliminary data.</text>
</comment>
<sequence length="148" mass="16334">MKGFVKTFTVAALIALSSVAMSAEKPVSKSEIVPVNLSTAEFALQHYIAVTTAGASFGLEQLFAQDFSQKIHTSTIHTYGRRAVIECLNKQQGEILNCKTQIKIVEKSGDYLIAKIVLKFDSFSMTDLVTLVYESGSWQVSKSFHSYQ</sequence>
<keyword evidence="1" id="KW-0732">Signal</keyword>
<feature type="signal peptide" evidence="1">
    <location>
        <begin position="1"/>
        <end position="22"/>
    </location>
</feature>
<evidence type="ECO:0000313" key="2">
    <source>
        <dbReference type="EMBL" id="MDQ1151982.1"/>
    </source>
</evidence>
<protein>
    <recommendedName>
        <fullName evidence="4">Lumazine-binding</fullName>
    </recommendedName>
</protein>
<dbReference type="EMBL" id="JAUTBA010000001">
    <property type="protein sequence ID" value="MDQ1151982.1"/>
    <property type="molecule type" value="Genomic_DNA"/>
</dbReference>
<gene>
    <name evidence="2" type="ORF">QE382_003966</name>
</gene>
<evidence type="ECO:0000313" key="3">
    <source>
        <dbReference type="Proteomes" id="UP001244640"/>
    </source>
</evidence>
<dbReference type="Gene3D" id="3.10.450.50">
    <property type="match status" value="1"/>
</dbReference>
<organism evidence="2 3">
    <name type="scientific">Sphingobacterium zeae</name>
    <dbReference type="NCBI Taxonomy" id="1776859"/>
    <lineage>
        <taxon>Bacteria</taxon>
        <taxon>Pseudomonadati</taxon>
        <taxon>Bacteroidota</taxon>
        <taxon>Sphingobacteriia</taxon>
        <taxon>Sphingobacteriales</taxon>
        <taxon>Sphingobacteriaceae</taxon>
        <taxon>Sphingobacterium</taxon>
    </lineage>
</organism>
<name>A0ABU0UAW2_9SPHI</name>